<dbReference type="Pfam" id="PF00538">
    <property type="entry name" value="Linker_histone"/>
    <property type="match status" value="1"/>
</dbReference>
<evidence type="ECO:0000256" key="4">
    <source>
        <dbReference type="ARBA" id="ARBA00022454"/>
    </source>
</evidence>
<evidence type="ECO:0000256" key="5">
    <source>
        <dbReference type="ARBA" id="ARBA00023125"/>
    </source>
</evidence>
<organism evidence="10">
    <name type="scientific">Tabanus bromius</name>
    <name type="common">Band-eyed brown horse fly</name>
    <dbReference type="NCBI Taxonomy" id="304241"/>
    <lineage>
        <taxon>Eukaryota</taxon>
        <taxon>Metazoa</taxon>
        <taxon>Ecdysozoa</taxon>
        <taxon>Arthropoda</taxon>
        <taxon>Hexapoda</taxon>
        <taxon>Insecta</taxon>
        <taxon>Pterygota</taxon>
        <taxon>Neoptera</taxon>
        <taxon>Endopterygota</taxon>
        <taxon>Diptera</taxon>
        <taxon>Brachycera</taxon>
        <taxon>Tabanomorpha</taxon>
        <taxon>Tabanoidea</taxon>
        <taxon>Tabanidae</taxon>
        <taxon>Tabanus</taxon>
    </lineage>
</organism>
<sequence>MSDTSSTSVVASSPKAKPGPKPKGKRAMKTESKPNHPPTSEMVIVAIKALNEKKGSSLIAIKKYISENYQIDAGKMNFFIKKSLKAAVADGVLECKATNMTGSFRLTRKEKFRSEKEEGKVAKPKPVKVATKQPTTGKGKRGVGRPRKDQSGAAAKAKTSKQKATKASKAVSTKVPKAKKLTTLKKAKA</sequence>
<dbReference type="PROSITE" id="PS51504">
    <property type="entry name" value="H15"/>
    <property type="match status" value="1"/>
</dbReference>
<comment type="function">
    <text evidence="1">Histones H1 are necessary for the condensation of nucleosome chains into higher-order structures.</text>
</comment>
<dbReference type="InterPro" id="IPR005819">
    <property type="entry name" value="H1/H5"/>
</dbReference>
<dbReference type="GO" id="GO:0031492">
    <property type="term" value="F:nucleosomal DNA binding"/>
    <property type="evidence" value="ECO:0007669"/>
    <property type="project" value="TreeGrafter"/>
</dbReference>
<dbReference type="SMART" id="SM00526">
    <property type="entry name" value="H15"/>
    <property type="match status" value="1"/>
</dbReference>
<evidence type="ECO:0000256" key="6">
    <source>
        <dbReference type="ARBA" id="ARBA00023242"/>
    </source>
</evidence>
<feature type="compositionally biased region" description="Low complexity" evidence="8">
    <location>
        <begin position="127"/>
        <end position="137"/>
    </location>
</feature>
<dbReference type="EMBL" id="GDAI01002266">
    <property type="protein sequence ID" value="JAI15337.1"/>
    <property type="molecule type" value="mRNA"/>
</dbReference>
<keyword evidence="6 7" id="KW-0539">Nucleus</keyword>
<comment type="similarity">
    <text evidence="7">Belongs to the histone H1/H5 family.</text>
</comment>
<feature type="region of interest" description="Disordered" evidence="8">
    <location>
        <begin position="111"/>
        <end position="189"/>
    </location>
</feature>
<evidence type="ECO:0000256" key="3">
    <source>
        <dbReference type="ARBA" id="ARBA00004286"/>
    </source>
</evidence>
<feature type="compositionally biased region" description="Basic residues" evidence="8">
    <location>
        <begin position="176"/>
        <end position="189"/>
    </location>
</feature>
<dbReference type="PANTHER" id="PTHR11467:SF20">
    <property type="entry name" value="H15 DOMAIN-CONTAINING PROTEIN-RELATED"/>
    <property type="match status" value="1"/>
</dbReference>
<evidence type="ECO:0000256" key="8">
    <source>
        <dbReference type="SAM" id="MobiDB-lite"/>
    </source>
</evidence>
<dbReference type="GO" id="GO:0030527">
    <property type="term" value="F:structural constituent of chromatin"/>
    <property type="evidence" value="ECO:0007669"/>
    <property type="project" value="InterPro"/>
</dbReference>
<evidence type="ECO:0000256" key="7">
    <source>
        <dbReference type="RuleBase" id="RU003894"/>
    </source>
</evidence>
<feature type="compositionally biased region" description="Low complexity" evidence="8">
    <location>
        <begin position="1"/>
        <end position="16"/>
    </location>
</feature>
<dbReference type="GO" id="GO:0030261">
    <property type="term" value="P:chromosome condensation"/>
    <property type="evidence" value="ECO:0007669"/>
    <property type="project" value="TreeGrafter"/>
</dbReference>
<feature type="compositionally biased region" description="Basic residues" evidence="8">
    <location>
        <begin position="18"/>
        <end position="27"/>
    </location>
</feature>
<dbReference type="CDD" id="cd00073">
    <property type="entry name" value="H15"/>
    <property type="match status" value="1"/>
</dbReference>
<dbReference type="PANTHER" id="PTHR11467">
    <property type="entry name" value="HISTONE H1"/>
    <property type="match status" value="1"/>
</dbReference>
<protein>
    <submittedName>
        <fullName evidence="10">Putative histone h1</fullName>
    </submittedName>
</protein>
<reference evidence="10" key="1">
    <citation type="journal article" date="2015" name="Insect Biochem. Mol. Biol.">
        <title>An insight into the sialome of the horse fly, Tabanus bromius.</title>
        <authorList>
            <person name="Ribeiro J.M."/>
            <person name="Kazimirova M."/>
            <person name="Takac P."/>
            <person name="Andersen J.F."/>
            <person name="Francischetti I.M."/>
        </authorList>
    </citation>
    <scope>NUCLEOTIDE SEQUENCE</scope>
</reference>
<dbReference type="GO" id="GO:0000786">
    <property type="term" value="C:nucleosome"/>
    <property type="evidence" value="ECO:0007669"/>
    <property type="project" value="InterPro"/>
</dbReference>
<dbReference type="AlphaFoldDB" id="A0A0K8TLT5"/>
<proteinExistence type="evidence at transcript level"/>
<evidence type="ECO:0000259" key="9">
    <source>
        <dbReference type="PROSITE" id="PS51504"/>
    </source>
</evidence>
<comment type="subcellular location">
    <subcellularLocation>
        <location evidence="3">Chromosome</location>
    </subcellularLocation>
    <subcellularLocation>
        <location evidence="2 7">Nucleus</location>
    </subcellularLocation>
</comment>
<name>A0A0K8TLT5_TABBR</name>
<feature type="compositionally biased region" description="Basic and acidic residues" evidence="8">
    <location>
        <begin position="111"/>
        <end position="121"/>
    </location>
</feature>
<feature type="domain" description="H15" evidence="9">
    <location>
        <begin position="35"/>
        <end position="108"/>
    </location>
</feature>
<dbReference type="GO" id="GO:0003690">
    <property type="term" value="F:double-stranded DNA binding"/>
    <property type="evidence" value="ECO:0007669"/>
    <property type="project" value="TreeGrafter"/>
</dbReference>
<evidence type="ECO:0000313" key="10">
    <source>
        <dbReference type="EMBL" id="JAI15337.1"/>
    </source>
</evidence>
<dbReference type="GO" id="GO:0006334">
    <property type="term" value="P:nucleosome assembly"/>
    <property type="evidence" value="ECO:0007669"/>
    <property type="project" value="InterPro"/>
</dbReference>
<accession>A0A0K8TLT5</accession>
<dbReference type="InterPro" id="IPR005818">
    <property type="entry name" value="Histone_H1/H5_H15"/>
</dbReference>
<dbReference type="FunFam" id="1.10.10.10:FF:000140">
    <property type="entry name" value="Histone H1.0"/>
    <property type="match status" value="1"/>
</dbReference>
<dbReference type="InterPro" id="IPR036390">
    <property type="entry name" value="WH_DNA-bd_sf"/>
</dbReference>
<dbReference type="PRINTS" id="PR00624">
    <property type="entry name" value="HISTONEH5"/>
</dbReference>
<feature type="region of interest" description="Disordered" evidence="8">
    <location>
        <begin position="1"/>
        <end position="40"/>
    </location>
</feature>
<keyword evidence="4 7" id="KW-0158">Chromosome</keyword>
<evidence type="ECO:0000256" key="2">
    <source>
        <dbReference type="ARBA" id="ARBA00004123"/>
    </source>
</evidence>
<dbReference type="InterPro" id="IPR036388">
    <property type="entry name" value="WH-like_DNA-bd_sf"/>
</dbReference>
<dbReference type="GO" id="GO:0005634">
    <property type="term" value="C:nucleus"/>
    <property type="evidence" value="ECO:0007669"/>
    <property type="project" value="UniProtKB-SubCell"/>
</dbReference>
<evidence type="ECO:0000256" key="1">
    <source>
        <dbReference type="ARBA" id="ARBA00002809"/>
    </source>
</evidence>
<keyword evidence="5 7" id="KW-0238">DNA-binding</keyword>
<dbReference type="SUPFAM" id="SSF46785">
    <property type="entry name" value="Winged helix' DNA-binding domain"/>
    <property type="match status" value="1"/>
</dbReference>
<dbReference type="Gene3D" id="1.10.10.10">
    <property type="entry name" value="Winged helix-like DNA-binding domain superfamily/Winged helix DNA-binding domain"/>
    <property type="match status" value="1"/>
</dbReference>
<dbReference type="GO" id="GO:0045910">
    <property type="term" value="P:negative regulation of DNA recombination"/>
    <property type="evidence" value="ECO:0007669"/>
    <property type="project" value="TreeGrafter"/>
</dbReference>